<comment type="caution">
    <text evidence="4">The sequence shown here is derived from an EMBL/GenBank/DDBJ whole genome shotgun (WGS) entry which is preliminary data.</text>
</comment>
<evidence type="ECO:0008006" key="6">
    <source>
        <dbReference type="Google" id="ProtNLM"/>
    </source>
</evidence>
<evidence type="ECO:0000313" key="5">
    <source>
        <dbReference type="Proteomes" id="UP000186817"/>
    </source>
</evidence>
<evidence type="ECO:0000256" key="2">
    <source>
        <dbReference type="PROSITE-ProRule" id="PRU00708"/>
    </source>
</evidence>
<keyword evidence="5" id="KW-1185">Reference proteome</keyword>
<protein>
    <recommendedName>
        <fullName evidence="6">Pentatricopeptide repeat-containing protein, chloroplastic</fullName>
    </recommendedName>
</protein>
<sequence>MVQAAKGCALEAVELHVICLGAAATACARGRRWAEATKLLDCCGHAQLETNVVIGSTALNSLVEKWAEAMALLWSLRHGIELTTYCFNSVLPSCGLQRWPAASFLLEQMRREHLLPDIVSINTAIAALEGSWPRALRLAAALQGAADVMTVGAAISACTAGRWEAAITLLSDAVPSRLAVNRLSILFLRRSGGGGGADDSCGDGGGDGVGGGGAGGGGGGHGGRGVFILLLLLLIIIFFFFIIIFMFMVINVIIVMIFIVLILTVIVITIISIIIIIILGAIVIFDLQPGDSRERELWVRRWEAAMSLLKHAAHFRQANIQTYTVVIGTCGRASRWELALALFAEVSPSDVDLFAFSAAIVACIQRWDLACALLSSGGSFSL</sequence>
<accession>A0A1Q9CTC1</accession>
<evidence type="ECO:0000256" key="1">
    <source>
        <dbReference type="ARBA" id="ARBA00022737"/>
    </source>
</evidence>
<evidence type="ECO:0000313" key="4">
    <source>
        <dbReference type="EMBL" id="OLP86153.1"/>
    </source>
</evidence>
<dbReference type="PANTHER" id="PTHR47447">
    <property type="entry name" value="OS03G0856100 PROTEIN"/>
    <property type="match status" value="1"/>
</dbReference>
<feature type="transmembrane region" description="Helical" evidence="3">
    <location>
        <begin position="226"/>
        <end position="247"/>
    </location>
</feature>
<name>A0A1Q9CTC1_SYMMI</name>
<dbReference type="PROSITE" id="PS51257">
    <property type="entry name" value="PROKAR_LIPOPROTEIN"/>
    <property type="match status" value="1"/>
</dbReference>
<dbReference type="PROSITE" id="PS51375">
    <property type="entry name" value="PPR"/>
    <property type="match status" value="1"/>
</dbReference>
<keyword evidence="3" id="KW-1133">Transmembrane helix</keyword>
<feature type="non-terminal residue" evidence="4">
    <location>
        <position position="382"/>
    </location>
</feature>
<dbReference type="OrthoDB" id="185373at2759"/>
<dbReference type="Proteomes" id="UP000186817">
    <property type="component" value="Unassembled WGS sequence"/>
</dbReference>
<dbReference type="InterPro" id="IPR011990">
    <property type="entry name" value="TPR-like_helical_dom_sf"/>
</dbReference>
<dbReference type="InterPro" id="IPR002885">
    <property type="entry name" value="PPR_rpt"/>
</dbReference>
<keyword evidence="3" id="KW-0472">Membrane</keyword>
<feature type="transmembrane region" description="Helical" evidence="3">
    <location>
        <begin position="253"/>
        <end position="285"/>
    </location>
</feature>
<feature type="repeat" description="PPR" evidence="2">
    <location>
        <begin position="319"/>
        <end position="353"/>
    </location>
</feature>
<dbReference type="AlphaFoldDB" id="A0A1Q9CTC1"/>
<keyword evidence="3" id="KW-0812">Transmembrane</keyword>
<reference evidence="4 5" key="1">
    <citation type="submission" date="2016-02" db="EMBL/GenBank/DDBJ databases">
        <title>Genome analysis of coral dinoflagellate symbionts highlights evolutionary adaptations to a symbiotic lifestyle.</title>
        <authorList>
            <person name="Aranda M."/>
            <person name="Li Y."/>
            <person name="Liew Y.J."/>
            <person name="Baumgarten S."/>
            <person name="Simakov O."/>
            <person name="Wilson M."/>
            <person name="Piel J."/>
            <person name="Ashoor H."/>
            <person name="Bougouffa S."/>
            <person name="Bajic V.B."/>
            <person name="Ryu T."/>
            <person name="Ravasi T."/>
            <person name="Bayer T."/>
            <person name="Micklem G."/>
            <person name="Kim H."/>
            <person name="Bhak J."/>
            <person name="Lajeunesse T.C."/>
            <person name="Voolstra C.R."/>
        </authorList>
    </citation>
    <scope>NUCLEOTIDE SEQUENCE [LARGE SCALE GENOMIC DNA]</scope>
    <source>
        <strain evidence="4 5">CCMP2467</strain>
    </source>
</reference>
<organism evidence="4 5">
    <name type="scientific">Symbiodinium microadriaticum</name>
    <name type="common">Dinoflagellate</name>
    <name type="synonym">Zooxanthella microadriatica</name>
    <dbReference type="NCBI Taxonomy" id="2951"/>
    <lineage>
        <taxon>Eukaryota</taxon>
        <taxon>Sar</taxon>
        <taxon>Alveolata</taxon>
        <taxon>Dinophyceae</taxon>
        <taxon>Suessiales</taxon>
        <taxon>Symbiodiniaceae</taxon>
        <taxon>Symbiodinium</taxon>
    </lineage>
</organism>
<dbReference type="PANTHER" id="PTHR47447:SF17">
    <property type="entry name" value="OS12G0638900 PROTEIN"/>
    <property type="match status" value="1"/>
</dbReference>
<keyword evidence="1" id="KW-0677">Repeat</keyword>
<dbReference type="EMBL" id="LSRX01000933">
    <property type="protein sequence ID" value="OLP86153.1"/>
    <property type="molecule type" value="Genomic_DNA"/>
</dbReference>
<dbReference type="Gene3D" id="1.25.40.10">
    <property type="entry name" value="Tetratricopeptide repeat domain"/>
    <property type="match status" value="2"/>
</dbReference>
<proteinExistence type="predicted"/>
<evidence type="ECO:0000256" key="3">
    <source>
        <dbReference type="SAM" id="Phobius"/>
    </source>
</evidence>
<gene>
    <name evidence="4" type="ORF">AK812_SmicGene32772</name>
</gene>